<feature type="compositionally biased region" description="Basic and acidic residues" evidence="1">
    <location>
        <begin position="453"/>
        <end position="475"/>
    </location>
</feature>
<evidence type="ECO:0000256" key="1">
    <source>
        <dbReference type="SAM" id="MobiDB-lite"/>
    </source>
</evidence>
<dbReference type="AlphaFoldDB" id="A0A914HGW2"/>
<reference evidence="3" key="1">
    <citation type="submission" date="2022-11" db="UniProtKB">
        <authorList>
            <consortium name="WormBaseParasite"/>
        </authorList>
    </citation>
    <scope>IDENTIFICATION</scope>
</reference>
<feature type="compositionally biased region" description="Gly residues" evidence="1">
    <location>
        <begin position="187"/>
        <end position="202"/>
    </location>
</feature>
<feature type="region of interest" description="Disordered" evidence="1">
    <location>
        <begin position="581"/>
        <end position="604"/>
    </location>
</feature>
<accession>A0A914HGW2</accession>
<keyword evidence="2" id="KW-1185">Reference proteome</keyword>
<dbReference type="Proteomes" id="UP000887572">
    <property type="component" value="Unplaced"/>
</dbReference>
<feature type="region of interest" description="Disordered" evidence="1">
    <location>
        <begin position="152"/>
        <end position="214"/>
    </location>
</feature>
<protein>
    <submittedName>
        <fullName evidence="3">PHD-type domain-containing protein</fullName>
    </submittedName>
</protein>
<feature type="compositionally biased region" description="Low complexity" evidence="1">
    <location>
        <begin position="435"/>
        <end position="452"/>
    </location>
</feature>
<evidence type="ECO:0000313" key="3">
    <source>
        <dbReference type="WBParaSite" id="Gr19_v10_g16847.t1"/>
    </source>
</evidence>
<dbReference type="WBParaSite" id="Gr19_v10_g16847.t1">
    <property type="protein sequence ID" value="Gr19_v10_g16847.t1"/>
    <property type="gene ID" value="Gr19_v10_g16847"/>
</dbReference>
<feature type="region of interest" description="Disordered" evidence="1">
    <location>
        <begin position="402"/>
        <end position="480"/>
    </location>
</feature>
<proteinExistence type="predicted"/>
<feature type="compositionally biased region" description="Pro residues" evidence="1">
    <location>
        <begin position="593"/>
        <end position="603"/>
    </location>
</feature>
<dbReference type="InterPro" id="IPR013083">
    <property type="entry name" value="Znf_RING/FYVE/PHD"/>
</dbReference>
<feature type="compositionally biased region" description="Polar residues" evidence="1">
    <location>
        <begin position="423"/>
        <end position="434"/>
    </location>
</feature>
<sequence>MPHLEGVPNQGCNGLEKKRSYKTTTTTWLALCTSYPINLFHVLILCTRRPSTPPALCCLGSNASSGSGAVGAAGGGGLFEESSAAGGGTKMMSGGGVAGGGGHHALMPADMAPADDFPEDLNGIPLANLTNTSLDGKVEPYLGFGSPSVSSAHHNGTGGGGIGGFPSNTPSTSSDSAGTVVAEQHQNGGGCVGGGGGGGGRSSSGSSSGCHRLVIRDPFDDDEDEQQHNQQQQQHLLNNFAMPSSWFTTSTPCRPPLLDGRTWMEQVRANGGGELRPLVPAPGNGAPVAALPQYAFHMTPMQRQRLEAMYPPGTFSSTYFRTAPMPPPRALMPPQMPRFVLMPIRPGATLPPHLAAAARTGPGQTPCLPMPLICGPGGLPMAVFPGGLVPIHPQMLVGAPPMMPGVGGAPPQIQTPHQQQQQAGTSSGVGKQQLNTSGGSTASSTATNTATTKESKPKRETIKVRKARQAAEKAAAEQQQLRQHEAAMAAAAAAAAVGMQQGPLAGVRSPCDGAVFPGAAPPPPSMMMGGTPTPYGTMPAGNIMQQQQHQMMCHQQQQLNPCLNPPHTPQQQQQDAIFKVPGRSPSSLKRASLPPPAPPPSSMFPPSALMPMPEQRIQLNGQCQACRGELSDQHKGIQCTAIGQGCNRVFHWACADLTLEAFQEFCKDPRRPEQHQLQLITTTTTKKASTIKGQTSHQRSSINQ</sequence>
<organism evidence="2 3">
    <name type="scientific">Globodera rostochiensis</name>
    <name type="common">Golden nematode worm</name>
    <name type="synonym">Heterodera rostochiensis</name>
    <dbReference type="NCBI Taxonomy" id="31243"/>
    <lineage>
        <taxon>Eukaryota</taxon>
        <taxon>Metazoa</taxon>
        <taxon>Ecdysozoa</taxon>
        <taxon>Nematoda</taxon>
        <taxon>Chromadorea</taxon>
        <taxon>Rhabditida</taxon>
        <taxon>Tylenchina</taxon>
        <taxon>Tylenchomorpha</taxon>
        <taxon>Tylenchoidea</taxon>
        <taxon>Heteroderidae</taxon>
        <taxon>Heteroderinae</taxon>
        <taxon>Globodera</taxon>
    </lineage>
</organism>
<feature type="region of interest" description="Disordered" evidence="1">
    <location>
        <begin position="685"/>
        <end position="704"/>
    </location>
</feature>
<feature type="compositionally biased region" description="Polar residues" evidence="1">
    <location>
        <begin position="691"/>
        <end position="704"/>
    </location>
</feature>
<evidence type="ECO:0000313" key="2">
    <source>
        <dbReference type="Proteomes" id="UP000887572"/>
    </source>
</evidence>
<feature type="compositionally biased region" description="Polar residues" evidence="1">
    <location>
        <begin position="166"/>
        <end position="177"/>
    </location>
</feature>
<feature type="compositionally biased region" description="Low complexity" evidence="1">
    <location>
        <begin position="409"/>
        <end position="422"/>
    </location>
</feature>
<name>A0A914HGW2_GLORO</name>
<dbReference type="Gene3D" id="3.30.40.10">
    <property type="entry name" value="Zinc/RING finger domain, C3HC4 (zinc finger)"/>
    <property type="match status" value="1"/>
</dbReference>